<dbReference type="CDD" id="cd07187">
    <property type="entry name" value="YvcK_like"/>
    <property type="match status" value="1"/>
</dbReference>
<dbReference type="NCBIfam" id="TIGR04357">
    <property type="entry name" value="CofD_rel_GAK"/>
    <property type="match status" value="1"/>
</dbReference>
<dbReference type="GO" id="GO:0043743">
    <property type="term" value="F:LPPG:FO 2-phospho-L-lactate transferase activity"/>
    <property type="evidence" value="ECO:0007669"/>
    <property type="project" value="InterPro"/>
</dbReference>
<dbReference type="AlphaFoldDB" id="A0A2S3ULI1"/>
<dbReference type="EMBL" id="PPCN01000013">
    <property type="protein sequence ID" value="POF28574.1"/>
    <property type="molecule type" value="Genomic_DNA"/>
</dbReference>
<proteinExistence type="predicted"/>
<dbReference type="PANTHER" id="PTHR31240">
    <property type="entry name" value="MATERNAL EFFECT EMBRYO ARREST 18"/>
    <property type="match status" value="1"/>
</dbReference>
<evidence type="ECO:0000313" key="2">
    <source>
        <dbReference type="Proteomes" id="UP000236959"/>
    </source>
</evidence>
<protein>
    <submittedName>
        <fullName evidence="1">CofD-related protein of GAK system</fullName>
    </submittedName>
</protein>
<dbReference type="SUPFAM" id="SSF142338">
    <property type="entry name" value="CofD-like"/>
    <property type="match status" value="1"/>
</dbReference>
<dbReference type="InterPro" id="IPR027591">
    <property type="entry name" value="CofD-rel_GAK"/>
</dbReference>
<sequence>MARLRRGQGLDVSEVTITRAVRMPDPFRIERFLSNPKLGPRLLFFSGGSALNGVSQSLKRYTHNSIHLVTPFDSGGSSQGLRIAFDMPAIGDLRSRLMALADETVLGHPDVFRLFTHRFARSARPADLGGELDTMISGTHPLVDAIEQPMRTLIQNQLGTFRAARPESFDLRGASIGNLILAGGYLNQNQQLEPIIFLVSKLVGVQGTVRAVTDDNLHLAAELANGETVIGQHLLTAKEHPPLASPIKDFFLNRGLERLEPAMAEFPERNHNLMQSADLICYAPGSFYTSLIANLLPAGVGRSIAARTVPKVYVPSLGADPETGTMSLPDKVHTLLTYLHRDAGADCPVSRLLNLVIVDARVPDDEIAEISARGITVLKLDLVSKSSAPYYDPVPLCEALVSLT</sequence>
<evidence type="ECO:0000313" key="1">
    <source>
        <dbReference type="EMBL" id="POF28574.1"/>
    </source>
</evidence>
<keyword evidence="2" id="KW-1185">Reference proteome</keyword>
<gene>
    <name evidence="1" type="ORF">CLV41_113137</name>
</gene>
<dbReference type="Gene3D" id="3.40.50.10680">
    <property type="entry name" value="CofD-like domains"/>
    <property type="match status" value="1"/>
</dbReference>
<dbReference type="InterPro" id="IPR002882">
    <property type="entry name" value="CofD"/>
</dbReference>
<accession>A0A2S3ULI1</accession>
<organism evidence="1 2">
    <name type="scientific">Roseibium marinum</name>
    <dbReference type="NCBI Taxonomy" id="281252"/>
    <lineage>
        <taxon>Bacteria</taxon>
        <taxon>Pseudomonadati</taxon>
        <taxon>Pseudomonadota</taxon>
        <taxon>Alphaproteobacteria</taxon>
        <taxon>Hyphomicrobiales</taxon>
        <taxon>Stappiaceae</taxon>
        <taxon>Roseibium</taxon>
    </lineage>
</organism>
<name>A0A2S3ULI1_9HYPH</name>
<dbReference type="InterPro" id="IPR038136">
    <property type="entry name" value="CofD-like_dom_sf"/>
</dbReference>
<dbReference type="Proteomes" id="UP000236959">
    <property type="component" value="Unassembled WGS sequence"/>
</dbReference>
<dbReference type="PANTHER" id="PTHR31240:SF0">
    <property type="entry name" value="MATERNAL EFFECT EMBRYO ARREST 18"/>
    <property type="match status" value="1"/>
</dbReference>
<comment type="caution">
    <text evidence="1">The sequence shown here is derived from an EMBL/GenBank/DDBJ whole genome shotgun (WGS) entry which is preliminary data.</text>
</comment>
<reference evidence="1 2" key="1">
    <citation type="submission" date="2018-01" db="EMBL/GenBank/DDBJ databases">
        <title>Genomic Encyclopedia of Archaeal and Bacterial Type Strains, Phase II (KMG-II): from individual species to whole genera.</title>
        <authorList>
            <person name="Goeker M."/>
        </authorList>
    </citation>
    <scope>NUCLEOTIDE SEQUENCE [LARGE SCALE GENOMIC DNA]</scope>
    <source>
        <strain evidence="1 2">DSM 17023</strain>
    </source>
</reference>
<dbReference type="Pfam" id="PF01933">
    <property type="entry name" value="CofD"/>
    <property type="match status" value="1"/>
</dbReference>